<keyword evidence="2" id="KW-1185">Reference proteome</keyword>
<dbReference type="EMBL" id="JBHRTD010000017">
    <property type="protein sequence ID" value="MFC3139843.1"/>
    <property type="molecule type" value="Genomic_DNA"/>
</dbReference>
<sequence length="168" mass="19134">MLEAQEAGSIIMDRKWIPMLIILMWFSQAASTSLKNMEYDGIVSSMVDSPIVGSCHLVVQTTRQWPFSWTIRKAVISLTKNDISLSSTTSKYQKPDRFFLKSHDTKFHFTWSESQNEKLVASYLDVEINPSGTIESVNMGYCPDYTETTELIGYLEQCNVPIEVIKCT</sequence>
<organism evidence="1 2">
    <name type="scientific">Shewanella submarina</name>
    <dbReference type="NCBI Taxonomy" id="2016376"/>
    <lineage>
        <taxon>Bacteria</taxon>
        <taxon>Pseudomonadati</taxon>
        <taxon>Pseudomonadota</taxon>
        <taxon>Gammaproteobacteria</taxon>
        <taxon>Alteromonadales</taxon>
        <taxon>Shewanellaceae</taxon>
        <taxon>Shewanella</taxon>
    </lineage>
</organism>
<gene>
    <name evidence="1" type="ORF">ACFOE0_16890</name>
</gene>
<evidence type="ECO:0000313" key="2">
    <source>
        <dbReference type="Proteomes" id="UP001595621"/>
    </source>
</evidence>
<proteinExistence type="predicted"/>
<dbReference type="RefSeq" id="WP_248936333.1">
    <property type="nucleotide sequence ID" value="NZ_JAKILF010000004.1"/>
</dbReference>
<comment type="caution">
    <text evidence="1">The sequence shown here is derived from an EMBL/GenBank/DDBJ whole genome shotgun (WGS) entry which is preliminary data.</text>
</comment>
<dbReference type="Proteomes" id="UP001595621">
    <property type="component" value="Unassembled WGS sequence"/>
</dbReference>
<evidence type="ECO:0000313" key="1">
    <source>
        <dbReference type="EMBL" id="MFC3139843.1"/>
    </source>
</evidence>
<name>A0ABV7GGL7_9GAMM</name>
<reference evidence="2" key="1">
    <citation type="journal article" date="2019" name="Int. J. Syst. Evol. Microbiol.">
        <title>The Global Catalogue of Microorganisms (GCM) 10K type strain sequencing project: providing services to taxonomists for standard genome sequencing and annotation.</title>
        <authorList>
            <consortium name="The Broad Institute Genomics Platform"/>
            <consortium name="The Broad Institute Genome Sequencing Center for Infectious Disease"/>
            <person name="Wu L."/>
            <person name="Ma J."/>
        </authorList>
    </citation>
    <scope>NUCLEOTIDE SEQUENCE [LARGE SCALE GENOMIC DNA]</scope>
    <source>
        <strain evidence="2">KCTC 52277</strain>
    </source>
</reference>
<protein>
    <submittedName>
        <fullName evidence="1">Uncharacterized protein</fullName>
    </submittedName>
</protein>
<accession>A0ABV7GGL7</accession>